<dbReference type="Proteomes" id="UP000008330">
    <property type="component" value="Plasmid pRLG203"/>
</dbReference>
<keyword evidence="1" id="KW-0472">Membrane</keyword>
<evidence type="ECO:0000313" key="3">
    <source>
        <dbReference type="EMBL" id="ACI59672.1"/>
    </source>
</evidence>
<organism evidence="3 4">
    <name type="scientific">Rhizobium leguminosarum bv. trifolii (strain WSM2304)</name>
    <dbReference type="NCBI Taxonomy" id="395492"/>
    <lineage>
        <taxon>Bacteria</taxon>
        <taxon>Pseudomonadati</taxon>
        <taxon>Pseudomonadota</taxon>
        <taxon>Alphaproteobacteria</taxon>
        <taxon>Hyphomicrobiales</taxon>
        <taxon>Rhizobiaceae</taxon>
        <taxon>Rhizobium/Agrobacterium group</taxon>
        <taxon>Rhizobium</taxon>
    </lineage>
</organism>
<evidence type="ECO:0000259" key="2">
    <source>
        <dbReference type="Pfam" id="PF07670"/>
    </source>
</evidence>
<dbReference type="Pfam" id="PF07670">
    <property type="entry name" value="Gate"/>
    <property type="match status" value="1"/>
</dbReference>
<name>A0ABF7QZQ7_RHILW</name>
<feature type="transmembrane region" description="Helical" evidence="1">
    <location>
        <begin position="186"/>
        <end position="206"/>
    </location>
</feature>
<sequence length="307" mass="32385">MRETIELILEAGKSAINLALYTLLPIMIVMTVFLRWLEEKGVIKRLADLLGPILKPFGLTGLSAIALLQVTLVNFAAPIPTLIRMERSEPNERTIAATLAAVLVIAPANGLFPLAFFGIDIGRNLLISAVCAIVASSLCFYGFGRKLDSCGRAVGLAEGEFRQAPSSFLKIIENGGSEAITTVLRLIPLLLLSLAIVGLVQKLGIFEAIANGSRPYLEWVGLSSNVVAPSFIAYIAGSTALIGFYQNLGEASALASDAALGFLVHSMNLVTVAILLSVGPKVARSTPPAIAAGLAGIMLRVLIGWFA</sequence>
<geneLocation type="plasmid" evidence="3 4">
    <name>pRLG203</name>
</geneLocation>
<feature type="domain" description="Nucleoside transporter/FeoB GTPase Gate" evidence="2">
    <location>
        <begin position="21"/>
        <end position="114"/>
    </location>
</feature>
<evidence type="ECO:0000313" key="4">
    <source>
        <dbReference type="Proteomes" id="UP000008330"/>
    </source>
</evidence>
<gene>
    <name evidence="3" type="ordered locus">Rleg2_6303</name>
</gene>
<dbReference type="RefSeq" id="WP_012559938.1">
    <property type="nucleotide sequence ID" value="NC_011370.1"/>
</dbReference>
<keyword evidence="1" id="KW-1133">Transmembrane helix</keyword>
<feature type="transmembrane region" description="Helical" evidence="1">
    <location>
        <begin position="258"/>
        <end position="277"/>
    </location>
</feature>
<feature type="transmembrane region" description="Helical" evidence="1">
    <location>
        <begin position="57"/>
        <end position="83"/>
    </location>
</feature>
<keyword evidence="4" id="KW-1185">Reference proteome</keyword>
<protein>
    <submittedName>
        <fullName evidence="3">Nucleoside recognition domain protein</fullName>
    </submittedName>
</protein>
<keyword evidence="3" id="KW-0614">Plasmid</keyword>
<accession>A0ABF7QZQ7</accession>
<dbReference type="InterPro" id="IPR011642">
    <property type="entry name" value="Gate_dom"/>
</dbReference>
<dbReference type="KEGG" id="rlt:Rleg2_6303"/>
<dbReference type="EMBL" id="CP001195">
    <property type="protein sequence ID" value="ACI59672.1"/>
    <property type="molecule type" value="Genomic_DNA"/>
</dbReference>
<feature type="transmembrane region" description="Helical" evidence="1">
    <location>
        <begin position="18"/>
        <end position="37"/>
    </location>
</feature>
<feature type="transmembrane region" description="Helical" evidence="1">
    <location>
        <begin position="125"/>
        <end position="143"/>
    </location>
</feature>
<reference evidence="3 4" key="1">
    <citation type="journal article" date="2010" name="Stand. Genomic Sci.">
        <title>Complete genome sequence of Rhizobium leguminosarum bv trifolii strain WSM2304, an effective microsymbiont of the South American clover Trifolium polymorphum.</title>
        <authorList>
            <person name="Reeve W."/>
            <person name="O'Hara G."/>
            <person name="Chain P."/>
            <person name="Ardley J."/>
            <person name="Brau L."/>
            <person name="Nandesena K."/>
            <person name="Tiwari R."/>
            <person name="Malfatti S."/>
            <person name="Kiss H."/>
            <person name="Lapidus A."/>
            <person name="Copeland A."/>
            <person name="Nolan M."/>
            <person name="Land M."/>
            <person name="Ivanova N."/>
            <person name="Mavromatis K."/>
            <person name="Markowitz V."/>
            <person name="Kyrpides N."/>
            <person name="Melino V."/>
            <person name="Denton M."/>
            <person name="Yates R."/>
            <person name="Howieson J."/>
        </authorList>
    </citation>
    <scope>NUCLEOTIDE SEQUENCE [LARGE SCALE GENOMIC DNA]</scope>
    <source>
        <strain evidence="3 4">WSM2304</strain>
    </source>
</reference>
<feature type="transmembrane region" description="Helical" evidence="1">
    <location>
        <begin position="95"/>
        <end position="119"/>
    </location>
</feature>
<feature type="transmembrane region" description="Helical" evidence="1">
    <location>
        <begin position="289"/>
        <end position="306"/>
    </location>
</feature>
<feature type="transmembrane region" description="Helical" evidence="1">
    <location>
        <begin position="226"/>
        <end position="246"/>
    </location>
</feature>
<evidence type="ECO:0000256" key="1">
    <source>
        <dbReference type="SAM" id="Phobius"/>
    </source>
</evidence>
<dbReference type="AlphaFoldDB" id="A0ABF7QZQ7"/>
<keyword evidence="1" id="KW-0812">Transmembrane</keyword>
<proteinExistence type="predicted"/>